<evidence type="ECO:0000313" key="2">
    <source>
        <dbReference type="Proteomes" id="UP000467260"/>
    </source>
</evidence>
<keyword evidence="2" id="KW-1185">Reference proteome</keyword>
<gene>
    <name evidence="1" type="ORF">MHIB_04200</name>
</gene>
<dbReference type="Proteomes" id="UP000467260">
    <property type="component" value="Chromosome"/>
</dbReference>
<name>A0A7I7WY29_9MYCO</name>
<evidence type="ECO:0000313" key="1">
    <source>
        <dbReference type="EMBL" id="BBZ22002.1"/>
    </source>
</evidence>
<dbReference type="AlphaFoldDB" id="A0A7I7WY29"/>
<protein>
    <submittedName>
        <fullName evidence="1">Uncharacterized protein</fullName>
    </submittedName>
</protein>
<organism evidence="1 2">
    <name type="scientific">Mycolicibacter hiberniae</name>
    <dbReference type="NCBI Taxonomy" id="29314"/>
    <lineage>
        <taxon>Bacteria</taxon>
        <taxon>Bacillati</taxon>
        <taxon>Actinomycetota</taxon>
        <taxon>Actinomycetes</taxon>
        <taxon>Mycobacteriales</taxon>
        <taxon>Mycobacteriaceae</taxon>
        <taxon>Mycolicibacter</taxon>
    </lineage>
</organism>
<proteinExistence type="predicted"/>
<dbReference type="RefSeq" id="WP_085135590.1">
    <property type="nucleotide sequence ID" value="NZ_AP022609.1"/>
</dbReference>
<dbReference type="KEGG" id="mhib:MHIB_04200"/>
<dbReference type="EMBL" id="AP022609">
    <property type="protein sequence ID" value="BBZ22002.1"/>
    <property type="molecule type" value="Genomic_DNA"/>
</dbReference>
<reference evidence="1 2" key="1">
    <citation type="journal article" date="2019" name="Emerg. Microbes Infect.">
        <title>Comprehensive subspecies identification of 175 nontuberculous mycobacteria species based on 7547 genomic profiles.</title>
        <authorList>
            <person name="Matsumoto Y."/>
            <person name="Kinjo T."/>
            <person name="Motooka D."/>
            <person name="Nabeya D."/>
            <person name="Jung N."/>
            <person name="Uechi K."/>
            <person name="Horii T."/>
            <person name="Iida T."/>
            <person name="Fujita J."/>
            <person name="Nakamura S."/>
        </authorList>
    </citation>
    <scope>NUCLEOTIDE SEQUENCE [LARGE SCALE GENOMIC DNA]</scope>
    <source>
        <strain evidence="1 2">JCM 13571</strain>
    </source>
</reference>
<dbReference type="OrthoDB" id="4762537at2"/>
<sequence>MLLVAIPVDPRKNATSKWLYWLIGPMVSATLLATAFYGSMHSRDSWDLMGAVIGGALFSYVGFGGAYLRKIWPIGR</sequence>
<accession>A0A7I7WY29</accession>